<feature type="modified residue" description="4-aspartylphosphate" evidence="2">
    <location>
        <position position="63"/>
    </location>
</feature>
<organism evidence="4 5">
    <name type="scientific">Pseudoduganella dura</name>
    <dbReference type="NCBI Taxonomy" id="321982"/>
    <lineage>
        <taxon>Bacteria</taxon>
        <taxon>Pseudomonadati</taxon>
        <taxon>Pseudomonadota</taxon>
        <taxon>Betaproteobacteria</taxon>
        <taxon>Burkholderiales</taxon>
        <taxon>Oxalobacteraceae</taxon>
        <taxon>Telluria group</taxon>
        <taxon>Pseudoduganella</taxon>
    </lineage>
</organism>
<dbReference type="Gene3D" id="3.40.50.2300">
    <property type="match status" value="1"/>
</dbReference>
<dbReference type="Proteomes" id="UP000431684">
    <property type="component" value="Unassembled WGS sequence"/>
</dbReference>
<dbReference type="InterPro" id="IPR001789">
    <property type="entry name" value="Sig_transdc_resp-reg_receiver"/>
</dbReference>
<protein>
    <submittedName>
        <fullName evidence="4">Response regulator</fullName>
    </submittedName>
</protein>
<dbReference type="OrthoDB" id="9793549at2"/>
<dbReference type="SUPFAM" id="SSF52172">
    <property type="entry name" value="CheY-like"/>
    <property type="match status" value="1"/>
</dbReference>
<dbReference type="InterPro" id="IPR011006">
    <property type="entry name" value="CheY-like_superfamily"/>
</dbReference>
<dbReference type="PANTHER" id="PTHR44591:SF18">
    <property type="entry name" value="REGULATORY PROTEIN"/>
    <property type="match status" value="1"/>
</dbReference>
<comment type="caution">
    <text evidence="4">The sequence shown here is derived from an EMBL/GenBank/DDBJ whole genome shotgun (WGS) entry which is preliminary data.</text>
</comment>
<proteinExistence type="predicted"/>
<sequence length="132" mass="14281">MDPVPPQGSTAKTILIVDDDADIRSVLSEFLEEEGYATATAPNGREALSYLQKHPETSVVLLDLMMPVMNGFQFRASQKSTPAVAAVPVVVMTARGAFDPAEMDVQCVLAKPLDLDLLVASLDQVRRPAELR</sequence>
<gene>
    <name evidence="4" type="ORF">GJV26_04420</name>
</gene>
<feature type="domain" description="Response regulatory" evidence="3">
    <location>
        <begin position="13"/>
        <end position="126"/>
    </location>
</feature>
<reference evidence="4 5" key="1">
    <citation type="submission" date="2019-11" db="EMBL/GenBank/DDBJ databases">
        <title>Draft Genome Sequences of Six Type Strains of the Genus Massilia.</title>
        <authorList>
            <person name="Miess H."/>
            <person name="Frediansyah A."/>
            <person name="Goeker M."/>
            <person name="Gross H."/>
        </authorList>
    </citation>
    <scope>NUCLEOTIDE SEQUENCE [LARGE SCALE GENOMIC DNA]</scope>
    <source>
        <strain evidence="4 5">DSM 17513</strain>
    </source>
</reference>
<evidence type="ECO:0000259" key="3">
    <source>
        <dbReference type="PROSITE" id="PS50110"/>
    </source>
</evidence>
<accession>A0A6I3XDT5</accession>
<dbReference type="SMART" id="SM00448">
    <property type="entry name" value="REC"/>
    <property type="match status" value="1"/>
</dbReference>
<keyword evidence="5" id="KW-1185">Reference proteome</keyword>
<dbReference type="EMBL" id="WNWM01000002">
    <property type="protein sequence ID" value="MUI11731.1"/>
    <property type="molecule type" value="Genomic_DNA"/>
</dbReference>
<dbReference type="GO" id="GO:0000160">
    <property type="term" value="P:phosphorelay signal transduction system"/>
    <property type="evidence" value="ECO:0007669"/>
    <property type="project" value="InterPro"/>
</dbReference>
<evidence type="ECO:0000313" key="4">
    <source>
        <dbReference type="EMBL" id="MUI11731.1"/>
    </source>
</evidence>
<dbReference type="InterPro" id="IPR050595">
    <property type="entry name" value="Bact_response_regulator"/>
</dbReference>
<dbReference type="PANTHER" id="PTHR44591">
    <property type="entry name" value="STRESS RESPONSE REGULATOR PROTEIN 1"/>
    <property type="match status" value="1"/>
</dbReference>
<evidence type="ECO:0000313" key="5">
    <source>
        <dbReference type="Proteomes" id="UP000431684"/>
    </source>
</evidence>
<name>A0A6I3XDT5_9BURK</name>
<evidence type="ECO:0000256" key="1">
    <source>
        <dbReference type="ARBA" id="ARBA00022553"/>
    </source>
</evidence>
<dbReference type="RefSeq" id="WP_155707768.1">
    <property type="nucleotide sequence ID" value="NZ_BMWU01000003.1"/>
</dbReference>
<keyword evidence="1 2" id="KW-0597">Phosphoprotein</keyword>
<dbReference type="AlphaFoldDB" id="A0A6I3XDT5"/>
<dbReference type="PROSITE" id="PS50110">
    <property type="entry name" value="RESPONSE_REGULATORY"/>
    <property type="match status" value="1"/>
</dbReference>
<evidence type="ECO:0000256" key="2">
    <source>
        <dbReference type="PROSITE-ProRule" id="PRU00169"/>
    </source>
</evidence>
<dbReference type="Pfam" id="PF00072">
    <property type="entry name" value="Response_reg"/>
    <property type="match status" value="1"/>
</dbReference>